<evidence type="ECO:0000313" key="3">
    <source>
        <dbReference type="Proteomes" id="UP001165122"/>
    </source>
</evidence>
<dbReference type="EMBL" id="BRXW01000751">
    <property type="protein sequence ID" value="GMH76234.1"/>
    <property type="molecule type" value="Genomic_DNA"/>
</dbReference>
<dbReference type="AlphaFoldDB" id="A0A9W7ECF6"/>
<dbReference type="PANTHER" id="PTHR45661:SF3">
    <property type="entry name" value="IG-LIKE DOMAIN-CONTAINING PROTEIN"/>
    <property type="match status" value="1"/>
</dbReference>
<proteinExistence type="predicted"/>
<dbReference type="SUPFAM" id="SSF52058">
    <property type="entry name" value="L domain-like"/>
    <property type="match status" value="1"/>
</dbReference>
<sequence length="244" mass="26628">MSKSVATESKEGHKSPKTGGKRGAGDEGNENEEGILVIPPIESLTISTTDSTVSTMTDQFMFTDDFKRLLVGLVMGHTLMTLRLATKAWKCMADAFISSGVESGVIIIIDGKHISFEIGERACSGAVNLVAVEIPEGVHTIGKDAFYDCWNLTTISFPTTLTSIYVQAFSNCISLQTIYLLHTNLQELRAYAFFLCSELKSMTIPDSLQTLGRNAFSFCFKLVPPTVNPNNTDAVVAHLRSFQN</sequence>
<keyword evidence="3" id="KW-1185">Reference proteome</keyword>
<dbReference type="InterPro" id="IPR026906">
    <property type="entry name" value="LRR_5"/>
</dbReference>
<reference evidence="3" key="1">
    <citation type="journal article" date="2023" name="Commun. Biol.">
        <title>Genome analysis of Parmales, the sister group of diatoms, reveals the evolutionary specialization of diatoms from phago-mixotrophs to photoautotrophs.</title>
        <authorList>
            <person name="Ban H."/>
            <person name="Sato S."/>
            <person name="Yoshikawa S."/>
            <person name="Yamada K."/>
            <person name="Nakamura Y."/>
            <person name="Ichinomiya M."/>
            <person name="Sato N."/>
            <person name="Blanc-Mathieu R."/>
            <person name="Endo H."/>
            <person name="Kuwata A."/>
            <person name="Ogata H."/>
        </authorList>
    </citation>
    <scope>NUCLEOTIDE SEQUENCE [LARGE SCALE GENOMIC DNA]</scope>
    <source>
        <strain evidence="3">NIES 3700</strain>
    </source>
</reference>
<dbReference type="Pfam" id="PF13306">
    <property type="entry name" value="LRR_5"/>
    <property type="match status" value="1"/>
</dbReference>
<organism evidence="2 3">
    <name type="scientific">Triparma laevis f. longispina</name>
    <dbReference type="NCBI Taxonomy" id="1714387"/>
    <lineage>
        <taxon>Eukaryota</taxon>
        <taxon>Sar</taxon>
        <taxon>Stramenopiles</taxon>
        <taxon>Ochrophyta</taxon>
        <taxon>Bolidophyceae</taxon>
        <taxon>Parmales</taxon>
        <taxon>Triparmaceae</taxon>
        <taxon>Triparma</taxon>
    </lineage>
</organism>
<comment type="caution">
    <text evidence="2">The sequence shown here is derived from an EMBL/GenBank/DDBJ whole genome shotgun (WGS) entry which is preliminary data.</text>
</comment>
<accession>A0A9W7ECF6</accession>
<dbReference type="Gene3D" id="3.80.10.10">
    <property type="entry name" value="Ribonuclease Inhibitor"/>
    <property type="match status" value="1"/>
</dbReference>
<dbReference type="InterPro" id="IPR032675">
    <property type="entry name" value="LRR_dom_sf"/>
</dbReference>
<dbReference type="Proteomes" id="UP001165122">
    <property type="component" value="Unassembled WGS sequence"/>
</dbReference>
<dbReference type="PANTHER" id="PTHR45661">
    <property type="entry name" value="SURFACE ANTIGEN"/>
    <property type="match status" value="1"/>
</dbReference>
<dbReference type="InterPro" id="IPR053139">
    <property type="entry name" value="Surface_bspA-like"/>
</dbReference>
<evidence type="ECO:0000313" key="2">
    <source>
        <dbReference type="EMBL" id="GMH76234.1"/>
    </source>
</evidence>
<gene>
    <name evidence="2" type="ORF">TrLO_g4039</name>
</gene>
<protein>
    <submittedName>
        <fullName evidence="2">Uncharacterized protein</fullName>
    </submittedName>
</protein>
<evidence type="ECO:0000256" key="1">
    <source>
        <dbReference type="SAM" id="MobiDB-lite"/>
    </source>
</evidence>
<name>A0A9W7ECF6_9STRA</name>
<feature type="region of interest" description="Disordered" evidence="1">
    <location>
        <begin position="1"/>
        <end position="32"/>
    </location>
</feature>